<reference evidence="2 3" key="1">
    <citation type="submission" date="2024-02" db="EMBL/GenBank/DDBJ databases">
        <authorList>
            <person name="Chen Y."/>
            <person name="Shah S."/>
            <person name="Dougan E. K."/>
            <person name="Thang M."/>
            <person name="Chan C."/>
        </authorList>
    </citation>
    <scope>NUCLEOTIDE SEQUENCE [LARGE SCALE GENOMIC DNA]</scope>
</reference>
<dbReference type="EMBL" id="CAXAMM010002436">
    <property type="protein sequence ID" value="CAK8996105.1"/>
    <property type="molecule type" value="Genomic_DNA"/>
</dbReference>
<dbReference type="Proteomes" id="UP001642464">
    <property type="component" value="Unassembled WGS sequence"/>
</dbReference>
<evidence type="ECO:0000313" key="3">
    <source>
        <dbReference type="Proteomes" id="UP001642464"/>
    </source>
</evidence>
<gene>
    <name evidence="2" type="ORF">SCF082_LOCUS4644</name>
</gene>
<feature type="region of interest" description="Disordered" evidence="1">
    <location>
        <begin position="162"/>
        <end position="218"/>
    </location>
</feature>
<evidence type="ECO:0000313" key="2">
    <source>
        <dbReference type="EMBL" id="CAK8996105.1"/>
    </source>
</evidence>
<protein>
    <submittedName>
        <fullName evidence="2">Uncharacterized protein</fullName>
    </submittedName>
</protein>
<feature type="non-terminal residue" evidence="2">
    <location>
        <position position="1"/>
    </location>
</feature>
<proteinExistence type="predicted"/>
<sequence length="711" mass="76673">PRLSGDEPEWTNHPESQGPSVLGLSTRPSTRSAGEVPTEEQIPCESLSLNAPRGGRDTSGSRTLGSGRLSPSHRGGSLALSDSLNSAGDEIHNALLRLSEDFPVVPHMQRINTGFYRLEGYGTFELSLARNSDKLLVKLDGWNRGVRGELVKFLQTLKVPEAESASSPRSLGPKTSFNPQERPPPSRGKVEPVRKAAARKPAPKPTPKTGVRRAAASPRREMAREGALYVHSREPLLGDPLVAIRLVDDAELRVVCRALCSGRIAEVKASNLQALDVRPLKASSSLAALSSFEELFFVGEMEELGQEQSSFGYVQLGQLTSQKLSDYLVDCWPPESPVPLRGLIWVLRPYFIDWLQRRQRLRLFTQLLVALPDSAFKRFTPQGAEAPLQALMDLTERDLLVATLVSTPVEQRSRLYACAAENELPLPLAFSGLRCPCPLEEQVEGDFMISQVDRGVTVHWEAFEALLALPGDRPALLSLGAQGCSQAGKSTLLKELLGLDAAVVEAQPSRPPCRSPAHNPGVDLLRSRAPLGWTVDVHGCSLGDPTWMALIATFAASSALILLHVSPEDFAVPDEDKPQPKMKPDVRIPASRRVSTSLLDLFQLGQDHRESRADGTAEADHRCQVFGDGTSSADLGAAAGRHQHGHADGDPILLGGDGQLLRSALGALATLSRSGAAAQFASLEGETSTRALSLGRGCRADALRGHLEADL</sequence>
<organism evidence="2 3">
    <name type="scientific">Durusdinium trenchii</name>
    <dbReference type="NCBI Taxonomy" id="1381693"/>
    <lineage>
        <taxon>Eukaryota</taxon>
        <taxon>Sar</taxon>
        <taxon>Alveolata</taxon>
        <taxon>Dinophyceae</taxon>
        <taxon>Suessiales</taxon>
        <taxon>Symbiodiniaceae</taxon>
        <taxon>Durusdinium</taxon>
    </lineage>
</organism>
<accession>A0ABP0I0I9</accession>
<name>A0ABP0I0I9_9DINO</name>
<feature type="compositionally biased region" description="Polar residues" evidence="1">
    <location>
        <begin position="164"/>
        <end position="179"/>
    </location>
</feature>
<feature type="region of interest" description="Disordered" evidence="1">
    <location>
        <begin position="1"/>
        <end position="81"/>
    </location>
</feature>
<feature type="compositionally biased region" description="Low complexity" evidence="1">
    <location>
        <begin position="58"/>
        <end position="72"/>
    </location>
</feature>
<evidence type="ECO:0000256" key="1">
    <source>
        <dbReference type="SAM" id="MobiDB-lite"/>
    </source>
</evidence>
<comment type="caution">
    <text evidence="2">The sequence shown here is derived from an EMBL/GenBank/DDBJ whole genome shotgun (WGS) entry which is preliminary data.</text>
</comment>
<keyword evidence="3" id="KW-1185">Reference proteome</keyword>